<dbReference type="PANTHER" id="PTHR33091:SF29">
    <property type="entry name" value="SUBTILISIN INHIBITOR 1"/>
    <property type="match status" value="1"/>
</dbReference>
<dbReference type="EnsemblMetazoa" id="HelroT165184">
    <property type="protein sequence ID" value="HelroP165184"/>
    <property type="gene ID" value="HelroG165184"/>
</dbReference>
<dbReference type="Pfam" id="PF00280">
    <property type="entry name" value="potato_inhibit"/>
    <property type="match status" value="1"/>
</dbReference>
<keyword evidence="2" id="KW-0646">Protease inhibitor</keyword>
<evidence type="ECO:0000256" key="1">
    <source>
        <dbReference type="ARBA" id="ARBA00008210"/>
    </source>
</evidence>
<reference evidence="5 7" key="2">
    <citation type="journal article" date="2013" name="Nature">
        <title>Insights into bilaterian evolution from three spiralian genomes.</title>
        <authorList>
            <person name="Simakov O."/>
            <person name="Marletaz F."/>
            <person name="Cho S.J."/>
            <person name="Edsinger-Gonzales E."/>
            <person name="Havlak P."/>
            <person name="Hellsten U."/>
            <person name="Kuo D.H."/>
            <person name="Larsson T."/>
            <person name="Lv J."/>
            <person name="Arendt D."/>
            <person name="Savage R."/>
            <person name="Osoegawa K."/>
            <person name="de Jong P."/>
            <person name="Grimwood J."/>
            <person name="Chapman J.A."/>
            <person name="Shapiro H."/>
            <person name="Aerts A."/>
            <person name="Otillar R.P."/>
            <person name="Terry A.Y."/>
            <person name="Boore J.L."/>
            <person name="Grigoriev I.V."/>
            <person name="Lindberg D.R."/>
            <person name="Seaver E.C."/>
            <person name="Weisblat D.A."/>
            <person name="Putnam N.H."/>
            <person name="Rokhsar D.S."/>
        </authorList>
    </citation>
    <scope>NUCLEOTIDE SEQUENCE</scope>
</reference>
<dbReference type="Proteomes" id="UP000015101">
    <property type="component" value="Unassembled WGS sequence"/>
</dbReference>
<keyword evidence="7" id="KW-1185">Reference proteome</keyword>
<dbReference type="GeneID" id="20200894"/>
<proteinExistence type="inferred from homology"/>
<dbReference type="EMBL" id="KB097639">
    <property type="protein sequence ID" value="ESN93028.1"/>
    <property type="molecule type" value="Genomic_DNA"/>
</dbReference>
<dbReference type="RefSeq" id="XP_009029292.1">
    <property type="nucleotide sequence ID" value="XM_009031044.1"/>
</dbReference>
<dbReference type="SUPFAM" id="SSF54654">
    <property type="entry name" value="CI-2 family of serine protease inhibitors"/>
    <property type="match status" value="1"/>
</dbReference>
<dbReference type="CTD" id="20200894"/>
<evidence type="ECO:0000313" key="7">
    <source>
        <dbReference type="Proteomes" id="UP000015101"/>
    </source>
</evidence>
<evidence type="ECO:0000256" key="2">
    <source>
        <dbReference type="ARBA" id="ARBA00022690"/>
    </source>
</evidence>
<feature type="chain" id="PRO_5010980130" evidence="4">
    <location>
        <begin position="18"/>
        <end position="117"/>
    </location>
</feature>
<keyword evidence="4" id="KW-0732">Signal</keyword>
<reference evidence="7" key="1">
    <citation type="submission" date="2012-12" db="EMBL/GenBank/DDBJ databases">
        <authorList>
            <person name="Hellsten U."/>
            <person name="Grimwood J."/>
            <person name="Chapman J.A."/>
            <person name="Shapiro H."/>
            <person name="Aerts A."/>
            <person name="Otillar R.P."/>
            <person name="Terry A.Y."/>
            <person name="Boore J.L."/>
            <person name="Simakov O."/>
            <person name="Marletaz F."/>
            <person name="Cho S.-J."/>
            <person name="Edsinger-Gonzales E."/>
            <person name="Havlak P."/>
            <person name="Kuo D.-H."/>
            <person name="Larsson T."/>
            <person name="Lv J."/>
            <person name="Arendt D."/>
            <person name="Savage R."/>
            <person name="Osoegawa K."/>
            <person name="de Jong P."/>
            <person name="Lindberg D.R."/>
            <person name="Seaver E.C."/>
            <person name="Weisblat D.A."/>
            <person name="Putnam N.H."/>
            <person name="Grigoriev I.V."/>
            <person name="Rokhsar D.S."/>
        </authorList>
    </citation>
    <scope>NUCLEOTIDE SEQUENCE</scope>
</reference>
<sequence>MAKVLFLLLAVLVAVSAVKIFIKKKLGDELTQTFRDKGEALSRDSRFLNESEGQRCRLRQYLTQTGEDAKAFILSEFPHLKIYILRDGSPVTMDYRFDRVRIFVDEQGVVVRTPHIA</sequence>
<gene>
    <name evidence="6" type="primary">20200894</name>
    <name evidence="5" type="ORF">HELRODRAFT_165184</name>
</gene>
<dbReference type="InterPro" id="IPR000864">
    <property type="entry name" value="Prot_inh_pot1"/>
</dbReference>
<dbReference type="GO" id="GO:0009611">
    <property type="term" value="P:response to wounding"/>
    <property type="evidence" value="ECO:0007669"/>
    <property type="project" value="InterPro"/>
</dbReference>
<dbReference type="AlphaFoldDB" id="T1EWE4"/>
<dbReference type="Gene3D" id="3.30.10.10">
    <property type="entry name" value="Trypsin Inhibitor V, subunit A"/>
    <property type="match status" value="1"/>
</dbReference>
<dbReference type="PANTHER" id="PTHR33091">
    <property type="entry name" value="PROTEIN, PUTATIVE, EXPRESSED-RELATED"/>
    <property type="match status" value="1"/>
</dbReference>
<dbReference type="PRINTS" id="PR00292">
    <property type="entry name" value="POTATOINHBTR"/>
</dbReference>
<dbReference type="InParanoid" id="T1EWE4"/>
<dbReference type="HOGENOM" id="CLU_2087428_0_0_1"/>
<comment type="similarity">
    <text evidence="1">Belongs to the protease inhibitor I13 (potato type I serine protease inhibitor) family.</text>
</comment>
<dbReference type="OrthoDB" id="10013825at2759"/>
<dbReference type="InterPro" id="IPR036354">
    <property type="entry name" value="Prot_inh_pot1_sf"/>
</dbReference>
<dbReference type="GO" id="GO:0004867">
    <property type="term" value="F:serine-type endopeptidase inhibitor activity"/>
    <property type="evidence" value="ECO:0007669"/>
    <property type="project" value="UniProtKB-KW"/>
</dbReference>
<accession>T1EWE4</accession>
<organism evidence="6 7">
    <name type="scientific">Helobdella robusta</name>
    <name type="common">Californian leech</name>
    <dbReference type="NCBI Taxonomy" id="6412"/>
    <lineage>
        <taxon>Eukaryota</taxon>
        <taxon>Metazoa</taxon>
        <taxon>Spiralia</taxon>
        <taxon>Lophotrochozoa</taxon>
        <taxon>Annelida</taxon>
        <taxon>Clitellata</taxon>
        <taxon>Hirudinea</taxon>
        <taxon>Rhynchobdellida</taxon>
        <taxon>Glossiphoniidae</taxon>
        <taxon>Helobdella</taxon>
    </lineage>
</organism>
<dbReference type="EMBL" id="AMQM01001980">
    <property type="status" value="NOT_ANNOTATED_CDS"/>
    <property type="molecule type" value="Genomic_DNA"/>
</dbReference>
<evidence type="ECO:0000313" key="6">
    <source>
        <dbReference type="EnsemblMetazoa" id="HelroP165184"/>
    </source>
</evidence>
<dbReference type="KEGG" id="hro:HELRODRAFT_165184"/>
<evidence type="ECO:0000256" key="3">
    <source>
        <dbReference type="ARBA" id="ARBA00022900"/>
    </source>
</evidence>
<keyword evidence="3" id="KW-0722">Serine protease inhibitor</keyword>
<reference evidence="6" key="3">
    <citation type="submission" date="2015-06" db="UniProtKB">
        <authorList>
            <consortium name="EnsemblMetazoa"/>
        </authorList>
    </citation>
    <scope>IDENTIFICATION</scope>
</reference>
<name>T1EWE4_HELRO</name>
<protein>
    <submittedName>
        <fullName evidence="5 6">Uncharacterized protein</fullName>
    </submittedName>
</protein>
<feature type="signal peptide" evidence="4">
    <location>
        <begin position="1"/>
        <end position="17"/>
    </location>
</feature>
<evidence type="ECO:0000256" key="4">
    <source>
        <dbReference type="SAM" id="SignalP"/>
    </source>
</evidence>
<evidence type="ECO:0000313" key="5">
    <source>
        <dbReference type="EMBL" id="ESN93028.1"/>
    </source>
</evidence>